<dbReference type="AlphaFoldDB" id="A0A9P3LGU2"/>
<comment type="caution">
    <text evidence="3">The sequence shown here is derived from an EMBL/GenBank/DDBJ whole genome shotgun (WGS) entry which is preliminary data.</text>
</comment>
<protein>
    <submittedName>
        <fullName evidence="3">Beta-lactamase/transpeptidase-like protein</fullName>
    </submittedName>
</protein>
<dbReference type="OrthoDB" id="5946976at2759"/>
<dbReference type="Proteomes" id="UP000703269">
    <property type="component" value="Unassembled WGS sequence"/>
</dbReference>
<dbReference type="InterPro" id="IPR050491">
    <property type="entry name" value="AmpC-like"/>
</dbReference>
<dbReference type="PANTHER" id="PTHR46825">
    <property type="entry name" value="D-ALANYL-D-ALANINE-CARBOXYPEPTIDASE/ENDOPEPTIDASE AMPH"/>
    <property type="match status" value="1"/>
</dbReference>
<dbReference type="InterPro" id="IPR012338">
    <property type="entry name" value="Beta-lactam/transpept-like"/>
</dbReference>
<evidence type="ECO:0000259" key="2">
    <source>
        <dbReference type="Pfam" id="PF00144"/>
    </source>
</evidence>
<dbReference type="EMBL" id="BPQB01000038">
    <property type="protein sequence ID" value="GJE94198.1"/>
    <property type="molecule type" value="Genomic_DNA"/>
</dbReference>
<dbReference type="SUPFAM" id="SSF56601">
    <property type="entry name" value="beta-lactamase/transpeptidase-like"/>
    <property type="match status" value="1"/>
</dbReference>
<dbReference type="Pfam" id="PF00144">
    <property type="entry name" value="Beta-lactamase"/>
    <property type="match status" value="1"/>
</dbReference>
<evidence type="ECO:0000313" key="4">
    <source>
        <dbReference type="Proteomes" id="UP000703269"/>
    </source>
</evidence>
<evidence type="ECO:0000313" key="3">
    <source>
        <dbReference type="EMBL" id="GJE94198.1"/>
    </source>
</evidence>
<feature type="domain" description="Beta-lactamase-related" evidence="2">
    <location>
        <begin position="91"/>
        <end position="434"/>
    </location>
</feature>
<proteinExistence type="inferred from homology"/>
<comment type="similarity">
    <text evidence="1">Belongs to the peptidase S12 family.</text>
</comment>
<reference evidence="3 4" key="1">
    <citation type="submission" date="2021-08" db="EMBL/GenBank/DDBJ databases">
        <title>Draft Genome Sequence of Phanerochaete sordida strain YK-624.</title>
        <authorList>
            <person name="Mori T."/>
            <person name="Dohra H."/>
            <person name="Suzuki T."/>
            <person name="Kawagishi H."/>
            <person name="Hirai H."/>
        </authorList>
    </citation>
    <scope>NUCLEOTIDE SEQUENCE [LARGE SCALE GENOMIC DNA]</scope>
    <source>
        <strain evidence="3 4">YK-624</strain>
    </source>
</reference>
<organism evidence="3 4">
    <name type="scientific">Phanerochaete sordida</name>
    <dbReference type="NCBI Taxonomy" id="48140"/>
    <lineage>
        <taxon>Eukaryota</taxon>
        <taxon>Fungi</taxon>
        <taxon>Dikarya</taxon>
        <taxon>Basidiomycota</taxon>
        <taxon>Agaricomycotina</taxon>
        <taxon>Agaricomycetes</taxon>
        <taxon>Polyporales</taxon>
        <taxon>Phanerochaetaceae</taxon>
        <taxon>Phanerochaete</taxon>
    </lineage>
</organism>
<dbReference type="Gene3D" id="3.40.710.10">
    <property type="entry name" value="DD-peptidase/beta-lactamase superfamily"/>
    <property type="match status" value="1"/>
</dbReference>
<dbReference type="PANTHER" id="PTHR46825:SF9">
    <property type="entry name" value="BETA-LACTAMASE-RELATED DOMAIN-CONTAINING PROTEIN"/>
    <property type="match status" value="1"/>
</dbReference>
<keyword evidence="4" id="KW-1185">Reference proteome</keyword>
<gene>
    <name evidence="3" type="ORF">PsYK624_103660</name>
</gene>
<name>A0A9P3LGU2_9APHY</name>
<dbReference type="InterPro" id="IPR001466">
    <property type="entry name" value="Beta-lactam-related"/>
</dbReference>
<sequence length="632" mass="70069">MLESQLSRLGPSCMAFGRITGTKEFPCGFRHPALGSHSKRDHAHYFSRMRFIGPFLASLVGAVLCQQQVLHEIATAHLDVEEHRVITPELAAFVETLIEDNNVPGMTLGVVHSNGTIELGAFGRRTEDGDAITVDTQFIIASCSKAFLASAMGILIDDFAQGRNKTPLPAGVQQLDWHTKVVGLFPNDWGLMDEWASEKVTVRDILSHQSGLPRHEMSYRRRDKPIDVVRRMRHLRPAFELRERWHYNNQLYTLGAHILSTYAAMPYTEFVEERIWKRLDMSSTTFSPDAAARGGRLTQAWTSGGRRIPIWFNEAEIDLHAGYGGIISNVVDMTKWTQMLLNWGADPVTNHTIVPREAFDTMTRSHSIVSSRPESSWFSTETYGIGWIMKSYQGHNLLTHSGSIPGFSAEVLLLPDSGLGIVTLANGANKHDQELAIIYRIVEDFLGLEHRESERLIAEASKAQPHKPFGDPHPENAAPLTLPLEAYTGTYHDAGYGTLTFCAPGHAPPAPCAELLQTWAAFENTTDATRRVLYATIDSVWVSTLRLEHAAGERFAVDGTRLFPMGYGADVSPFRSESTGETVASAEFVVEDGEDGPRVVGVALNDLVKETTKRHRLGATVEQTAEVWLAKV</sequence>
<accession>A0A9P3LGU2</accession>
<evidence type="ECO:0000256" key="1">
    <source>
        <dbReference type="ARBA" id="ARBA00038215"/>
    </source>
</evidence>